<proteinExistence type="inferred from homology"/>
<comment type="caution">
    <text evidence="6">Lacks conserved residue(s) required for the propagation of feature annotation.</text>
</comment>
<protein>
    <recommendedName>
        <fullName evidence="6">Solute carrier family 40 member</fullName>
    </recommendedName>
</protein>
<accession>A0ABQ9FF91</accession>
<evidence type="ECO:0000256" key="3">
    <source>
        <dbReference type="ARBA" id="ARBA00022692"/>
    </source>
</evidence>
<comment type="function">
    <text evidence="6">May be involved in iron transport and iron homeostasis.</text>
</comment>
<dbReference type="Pfam" id="PF06963">
    <property type="entry name" value="FPN1"/>
    <property type="match status" value="1"/>
</dbReference>
<keyword evidence="8" id="KW-1185">Reference proteome</keyword>
<organism evidence="7 8">
    <name type="scientific">Tegillarca granosa</name>
    <name type="common">Malaysian cockle</name>
    <name type="synonym">Anadara granosa</name>
    <dbReference type="NCBI Taxonomy" id="220873"/>
    <lineage>
        <taxon>Eukaryota</taxon>
        <taxon>Metazoa</taxon>
        <taxon>Spiralia</taxon>
        <taxon>Lophotrochozoa</taxon>
        <taxon>Mollusca</taxon>
        <taxon>Bivalvia</taxon>
        <taxon>Autobranchia</taxon>
        <taxon>Pteriomorphia</taxon>
        <taxon>Arcoida</taxon>
        <taxon>Arcoidea</taxon>
        <taxon>Arcidae</taxon>
        <taxon>Tegillarca</taxon>
    </lineage>
</organism>
<evidence type="ECO:0000313" key="8">
    <source>
        <dbReference type="Proteomes" id="UP001217089"/>
    </source>
</evidence>
<dbReference type="Proteomes" id="UP001217089">
    <property type="component" value="Unassembled WGS sequence"/>
</dbReference>
<comment type="similarity">
    <text evidence="6">Belongs to the ferroportin (FP) (TC 2.A.100) family. SLC40A subfamily.</text>
</comment>
<feature type="transmembrane region" description="Helical" evidence="6">
    <location>
        <begin position="39"/>
        <end position="61"/>
    </location>
</feature>
<evidence type="ECO:0000256" key="1">
    <source>
        <dbReference type="ARBA" id="ARBA00004141"/>
    </source>
</evidence>
<comment type="caution">
    <text evidence="7">The sequence shown here is derived from an EMBL/GenBank/DDBJ whole genome shotgun (WGS) entry which is preliminary data.</text>
</comment>
<evidence type="ECO:0000256" key="5">
    <source>
        <dbReference type="ARBA" id="ARBA00023136"/>
    </source>
</evidence>
<comment type="subcellular location">
    <subcellularLocation>
        <location evidence="1 6">Membrane</location>
        <topology evidence="1 6">Multi-pass membrane protein</topology>
    </subcellularLocation>
</comment>
<sequence>MVVCRLHGKYNMLHIPVIKTRFVCRLPTYAFTQGMNESVLGILFGISACFGLVASIAYPFIRKQFGLAKTGLFGLS</sequence>
<evidence type="ECO:0000256" key="6">
    <source>
        <dbReference type="RuleBase" id="RU365065"/>
    </source>
</evidence>
<dbReference type="InterPro" id="IPR009716">
    <property type="entry name" value="Ferroportin-1"/>
</dbReference>
<keyword evidence="2 6" id="KW-0813">Transport</keyword>
<evidence type="ECO:0000313" key="7">
    <source>
        <dbReference type="EMBL" id="KAJ8315984.1"/>
    </source>
</evidence>
<keyword evidence="5 6" id="KW-0472">Membrane</keyword>
<reference evidence="7 8" key="1">
    <citation type="submission" date="2022-12" db="EMBL/GenBank/DDBJ databases">
        <title>Chromosome-level genome of Tegillarca granosa.</title>
        <authorList>
            <person name="Kim J."/>
        </authorList>
    </citation>
    <scope>NUCLEOTIDE SEQUENCE [LARGE SCALE GENOMIC DNA]</scope>
    <source>
        <strain evidence="7">Teg-2019</strain>
        <tissue evidence="7">Adductor muscle</tissue>
    </source>
</reference>
<gene>
    <name evidence="7" type="ORF">KUTeg_005998</name>
</gene>
<keyword evidence="4 6" id="KW-1133">Transmembrane helix</keyword>
<keyword evidence="6" id="KW-0406">Ion transport</keyword>
<name>A0ABQ9FF91_TEGGR</name>
<keyword evidence="3 6" id="KW-0812">Transmembrane</keyword>
<evidence type="ECO:0000256" key="4">
    <source>
        <dbReference type="ARBA" id="ARBA00022989"/>
    </source>
</evidence>
<evidence type="ECO:0000256" key="2">
    <source>
        <dbReference type="ARBA" id="ARBA00022448"/>
    </source>
</evidence>
<dbReference type="EMBL" id="JARBDR010000328">
    <property type="protein sequence ID" value="KAJ8315984.1"/>
    <property type="molecule type" value="Genomic_DNA"/>
</dbReference>